<protein>
    <submittedName>
        <fullName evidence="2">Pas65</fullName>
    </submittedName>
</protein>
<organism evidence="2 3">
    <name type="scientific">Actinoplanes phage phiAsp2</name>
    <dbReference type="NCBI Taxonomy" id="279303"/>
    <lineage>
        <taxon>Viruses</taxon>
        <taxon>Duplodnaviria</taxon>
        <taxon>Heunggongvirae</taxon>
        <taxon>Uroviricota</taxon>
        <taxon>Caudoviricetes</taxon>
        <taxon>Aspduovirus</taxon>
        <taxon>Aspduovirus Asp2</taxon>
    </lineage>
</organism>
<accession>Q6J7W6</accession>
<proteinExistence type="predicted"/>
<evidence type="ECO:0000256" key="1">
    <source>
        <dbReference type="SAM" id="MobiDB-lite"/>
    </source>
</evidence>
<evidence type="ECO:0000313" key="3">
    <source>
        <dbReference type="Proteomes" id="UP000001245"/>
    </source>
</evidence>
<keyword evidence="3" id="KW-1185">Reference proteome</keyword>
<sequence length="53" mass="5640">MDADVTQDLGVPAGPHDAAPDEDPLDHLGDVIPDPWADDAQADWTTQTVVTED</sequence>
<gene>
    <name evidence="2" type="primary">pas65</name>
</gene>
<evidence type="ECO:0000313" key="2">
    <source>
        <dbReference type="EMBL" id="AAT36813.1"/>
    </source>
</evidence>
<dbReference type="EMBL" id="AY576796">
    <property type="protein sequence ID" value="AAT36813.1"/>
    <property type="molecule type" value="Genomic_DNA"/>
</dbReference>
<dbReference type="GeneID" id="2846171"/>
<reference evidence="2 3" key="1">
    <citation type="journal article" date="2004" name="Virus Genes">
        <title>The genome of phiAsp2, an actinoplanes infecting phage.</title>
        <authorList>
            <person name="Jarling M."/>
            <person name="Bartkowiak K."/>
            <person name="Pape H."/>
            <person name="Meinhardt F."/>
        </authorList>
    </citation>
    <scope>NUCLEOTIDE SEQUENCE</scope>
</reference>
<dbReference type="Proteomes" id="UP000001245">
    <property type="component" value="Segment"/>
</dbReference>
<name>Q6J7W6_9CAUD</name>
<dbReference type="RefSeq" id="YP_024851.1">
    <property type="nucleotide sequence ID" value="NC_005885.1"/>
</dbReference>
<dbReference type="KEGG" id="vg:2846171"/>
<feature type="region of interest" description="Disordered" evidence="1">
    <location>
        <begin position="1"/>
        <end position="38"/>
    </location>
</feature>